<name>A0A7X2LZZ6_9BACI</name>
<evidence type="ECO:0000313" key="3">
    <source>
        <dbReference type="Proteomes" id="UP000448867"/>
    </source>
</evidence>
<proteinExistence type="predicted"/>
<protein>
    <submittedName>
        <fullName evidence="2">GrpB family protein</fullName>
    </submittedName>
</protein>
<dbReference type="InterPro" id="IPR007344">
    <property type="entry name" value="GrpB/CoaE"/>
</dbReference>
<dbReference type="PANTHER" id="PTHR34822:SF1">
    <property type="entry name" value="GRPB FAMILY PROTEIN"/>
    <property type="match status" value="1"/>
</dbReference>
<dbReference type="RefSeq" id="WP_154308998.1">
    <property type="nucleotide sequence ID" value="NZ_WKKI01000037.1"/>
</dbReference>
<accession>A0A7X2LZZ6</accession>
<evidence type="ECO:0000313" key="2">
    <source>
        <dbReference type="EMBL" id="MRX73538.1"/>
    </source>
</evidence>
<dbReference type="PANTHER" id="PTHR34822">
    <property type="entry name" value="GRPB DOMAIN PROTEIN (AFU_ORTHOLOGUE AFUA_1G01530)"/>
    <property type="match status" value="1"/>
</dbReference>
<reference evidence="2 3" key="1">
    <citation type="submission" date="2019-11" db="EMBL/GenBank/DDBJ databases">
        <title>Bacillus lacus genome.</title>
        <authorList>
            <person name="Allen C.J."/>
            <person name="Newman J.D."/>
        </authorList>
    </citation>
    <scope>NUCLEOTIDE SEQUENCE [LARGE SCALE GENOMIC DNA]</scope>
    <source>
        <strain evidence="2 3">KCTC 33946</strain>
    </source>
</reference>
<dbReference type="Pfam" id="PF04229">
    <property type="entry name" value="GrpB"/>
    <property type="match status" value="1"/>
</dbReference>
<dbReference type="InterPro" id="IPR043519">
    <property type="entry name" value="NT_sf"/>
</dbReference>
<evidence type="ECO:0000256" key="1">
    <source>
        <dbReference type="SAM" id="Coils"/>
    </source>
</evidence>
<dbReference type="Gene3D" id="3.30.460.10">
    <property type="entry name" value="Beta Polymerase, domain 2"/>
    <property type="match status" value="1"/>
</dbReference>
<keyword evidence="3" id="KW-1185">Reference proteome</keyword>
<keyword evidence="1" id="KW-0175">Coiled coil</keyword>
<gene>
    <name evidence="2" type="ORF">GJU40_15445</name>
</gene>
<organism evidence="2 3">
    <name type="scientific">Metabacillus lacus</name>
    <dbReference type="NCBI Taxonomy" id="1983721"/>
    <lineage>
        <taxon>Bacteria</taxon>
        <taxon>Bacillati</taxon>
        <taxon>Bacillota</taxon>
        <taxon>Bacilli</taxon>
        <taxon>Bacillales</taxon>
        <taxon>Bacillaceae</taxon>
        <taxon>Metabacillus</taxon>
    </lineage>
</organism>
<dbReference type="AlphaFoldDB" id="A0A7X2LZZ6"/>
<dbReference type="SUPFAM" id="SSF81301">
    <property type="entry name" value="Nucleotidyltransferase"/>
    <property type="match status" value="1"/>
</dbReference>
<dbReference type="Proteomes" id="UP000448867">
    <property type="component" value="Unassembled WGS sequence"/>
</dbReference>
<comment type="caution">
    <text evidence="2">The sequence shown here is derived from an EMBL/GenBank/DDBJ whole genome shotgun (WGS) entry which is preliminary data.</text>
</comment>
<dbReference type="OrthoDB" id="9799092at2"/>
<sequence>MLGLPKGEVFLVPWSKAWNKEFLLEKEKIQDLMNEYVLNIHHIGSTSIEHLCAKPVIDIAIEVRDFNDGEKASLFLEKLGYFYHGTNILPERHYFSKGEPRTHQIHLYQYGNKYLLEQIRFRNYLRNHREARIEYEQLKIRLAKLYKTDKHTYAEEKTSLVQSILEKV</sequence>
<dbReference type="EMBL" id="WKKI01000037">
    <property type="protein sequence ID" value="MRX73538.1"/>
    <property type="molecule type" value="Genomic_DNA"/>
</dbReference>
<feature type="coiled-coil region" evidence="1">
    <location>
        <begin position="121"/>
        <end position="148"/>
    </location>
</feature>